<name>A0A2R5G1V4_9STRA</name>
<dbReference type="PANTHER" id="PTHR32215:SF0">
    <property type="entry name" value="CILIA- AND FLAGELLA-ASSOCIATED PROTEIN 57"/>
    <property type="match status" value="1"/>
</dbReference>
<dbReference type="InParanoid" id="A0A2R5G1V4"/>
<feature type="coiled-coil region" evidence="1">
    <location>
        <begin position="58"/>
        <end position="107"/>
    </location>
</feature>
<comment type="caution">
    <text evidence="3">The sequence shown here is derived from an EMBL/GenBank/DDBJ whole genome shotgun (WGS) entry which is preliminary data.</text>
</comment>
<dbReference type="InterPro" id="IPR052993">
    <property type="entry name" value="CFA-57"/>
</dbReference>
<keyword evidence="4" id="KW-1185">Reference proteome</keyword>
<proteinExistence type="predicted"/>
<evidence type="ECO:0000256" key="1">
    <source>
        <dbReference type="SAM" id="Coils"/>
    </source>
</evidence>
<feature type="coiled-coil region" evidence="1">
    <location>
        <begin position="275"/>
        <end position="302"/>
    </location>
</feature>
<dbReference type="AlphaFoldDB" id="A0A2R5G1V4"/>
<evidence type="ECO:0000313" key="3">
    <source>
        <dbReference type="EMBL" id="GBG24972.1"/>
    </source>
</evidence>
<feature type="region of interest" description="Disordered" evidence="2">
    <location>
        <begin position="490"/>
        <end position="531"/>
    </location>
</feature>
<accession>A0A2R5G1V4</accession>
<reference evidence="3 4" key="1">
    <citation type="submission" date="2017-12" db="EMBL/GenBank/DDBJ databases">
        <title>Sequencing, de novo assembly and annotation of complete genome of a new Thraustochytrid species, strain FCC1311.</title>
        <authorList>
            <person name="Sedici K."/>
            <person name="Godart F."/>
            <person name="Aiese Cigliano R."/>
            <person name="Sanseverino W."/>
            <person name="Barakat M."/>
            <person name="Ortet P."/>
            <person name="Marechal E."/>
            <person name="Cagnac O."/>
            <person name="Amato A."/>
        </authorList>
    </citation>
    <scope>NUCLEOTIDE SEQUENCE [LARGE SCALE GENOMIC DNA]</scope>
</reference>
<evidence type="ECO:0000313" key="4">
    <source>
        <dbReference type="Proteomes" id="UP000241890"/>
    </source>
</evidence>
<feature type="region of interest" description="Disordered" evidence="2">
    <location>
        <begin position="441"/>
        <end position="472"/>
    </location>
</feature>
<dbReference type="PANTHER" id="PTHR32215">
    <property type="entry name" value="CILIA- AND FLAGELLA-ASSOCIATED PROTEIN 57"/>
    <property type="match status" value="1"/>
</dbReference>
<gene>
    <name evidence="3" type="ORF">FCC1311_011892</name>
</gene>
<dbReference type="EMBL" id="BEYU01000009">
    <property type="protein sequence ID" value="GBG24972.1"/>
    <property type="molecule type" value="Genomic_DNA"/>
</dbReference>
<organism evidence="3 4">
    <name type="scientific">Hondaea fermentalgiana</name>
    <dbReference type="NCBI Taxonomy" id="2315210"/>
    <lineage>
        <taxon>Eukaryota</taxon>
        <taxon>Sar</taxon>
        <taxon>Stramenopiles</taxon>
        <taxon>Bigyra</taxon>
        <taxon>Labyrinthulomycetes</taxon>
        <taxon>Thraustochytrida</taxon>
        <taxon>Thraustochytriidae</taxon>
        <taxon>Hondaea</taxon>
    </lineage>
</organism>
<feature type="coiled-coil region" evidence="1">
    <location>
        <begin position="154"/>
        <end position="218"/>
    </location>
</feature>
<dbReference type="Proteomes" id="UP000241890">
    <property type="component" value="Unassembled WGS sequence"/>
</dbReference>
<protein>
    <submittedName>
        <fullName evidence="3">Uncharacterized protein</fullName>
    </submittedName>
</protein>
<sequence>MKRVQPAPLFSEELKRTEEDFKKTVDGFLDDEENKLDPGLQELESLYLQKISLQDVKLKELQHAVDDLRCQRDEDRARHEEVMAKKNEELKATVDALESKQSEETSAMDEYGSYLEKHYTTVAKQVDQEHSFEVARLHAKIAELERRQIDKNILQKRAGEIVELKRTIDVLRDELANQKTEFVAQSAKKDAAHAARLVEETQSLRDAKEALNEALKSKTMEAVHLAQKIEHVGVERNVLKHQLAEASERFGPLERDIALLQEQGEVYEAERLQNKEMIESQKRTAEELNTKLRAQHAALQEERGIVRAREHTIQSFQSALYELLYSEERDSQDFIAHGLLQLYDRFVSGSDVEARLAEPDMTTLGPETPAKSVSERLPTLEFMRQRQALQRVVKCKSRDVRRAESLLTQHKRSAQAQHAVLLADNKTLRRRVVNLERKTRSLESQLHQSKQLAAQLRRRRGLDHGQTASSDVGQRRVDTIDQIISDADSCNKTQDHVPKSLGRRTVSGNLDGPGSPPWAMAPPQRTQSQNALFEDPQYQEVLADFEQARKLRETLRPSARR</sequence>
<keyword evidence="1" id="KW-0175">Coiled coil</keyword>
<evidence type="ECO:0000256" key="2">
    <source>
        <dbReference type="SAM" id="MobiDB-lite"/>
    </source>
</evidence>